<sequence>MYGVLCTEYTERREIKKKKKKKKNQKAGEGEG</sequence>
<reference evidence="1" key="2">
    <citation type="journal article" date="2016" name="Fungal Biol.">
        <title>Ochratoxin A production by Penicillium thymicola.</title>
        <authorList>
            <person name="Nguyen H.D.T."/>
            <person name="McMullin D.R."/>
            <person name="Ponomareva E."/>
            <person name="Riley R."/>
            <person name="Pomraning K.R."/>
            <person name="Baker S.E."/>
            <person name="Seifert K.A."/>
        </authorList>
    </citation>
    <scope>NUCLEOTIDE SEQUENCE</scope>
    <source>
        <strain evidence="1">DAOM 180753</strain>
    </source>
</reference>
<proteinExistence type="predicted"/>
<gene>
    <name evidence="1" type="ORF">VN97_g11644</name>
</gene>
<accession>A0AAI9T6Y3</accession>
<name>A0AAI9T6Y3_PENTH</name>
<reference evidence="1" key="1">
    <citation type="submission" date="2015-06" db="EMBL/GenBank/DDBJ databases">
        <authorList>
            <person name="Nguyen H."/>
        </authorList>
    </citation>
    <scope>NUCLEOTIDE SEQUENCE</scope>
    <source>
        <strain evidence="1">DAOM 180753</strain>
    </source>
</reference>
<protein>
    <submittedName>
        <fullName evidence="1">Uncharacterized protein</fullName>
    </submittedName>
</protein>
<evidence type="ECO:0000313" key="1">
    <source>
        <dbReference type="EMBL" id="KAJ9481817.1"/>
    </source>
</evidence>
<dbReference type="AlphaFoldDB" id="A0AAI9T6Y3"/>
<evidence type="ECO:0000313" key="2">
    <source>
        <dbReference type="Proteomes" id="UP001227192"/>
    </source>
</evidence>
<dbReference type="Proteomes" id="UP001227192">
    <property type="component" value="Unassembled WGS sequence"/>
</dbReference>
<organism evidence="1 2">
    <name type="scientific">Penicillium thymicola</name>
    <dbReference type="NCBI Taxonomy" id="293382"/>
    <lineage>
        <taxon>Eukaryota</taxon>
        <taxon>Fungi</taxon>
        <taxon>Dikarya</taxon>
        <taxon>Ascomycota</taxon>
        <taxon>Pezizomycotina</taxon>
        <taxon>Eurotiomycetes</taxon>
        <taxon>Eurotiomycetidae</taxon>
        <taxon>Eurotiales</taxon>
        <taxon>Aspergillaceae</taxon>
        <taxon>Penicillium</taxon>
    </lineage>
</organism>
<feature type="non-terminal residue" evidence="1">
    <location>
        <position position="32"/>
    </location>
</feature>
<comment type="caution">
    <text evidence="1">The sequence shown here is derived from an EMBL/GenBank/DDBJ whole genome shotgun (WGS) entry which is preliminary data.</text>
</comment>
<keyword evidence="2" id="KW-1185">Reference proteome</keyword>
<dbReference type="EMBL" id="LACB01000673">
    <property type="protein sequence ID" value="KAJ9481817.1"/>
    <property type="molecule type" value="Genomic_DNA"/>
</dbReference>